<name>A0AC35TYR9_9BILA</name>
<evidence type="ECO:0000313" key="1">
    <source>
        <dbReference type="Proteomes" id="UP000095286"/>
    </source>
</evidence>
<reference evidence="2" key="1">
    <citation type="submission" date="2016-11" db="UniProtKB">
        <authorList>
            <consortium name="WormBaseParasite"/>
        </authorList>
    </citation>
    <scope>IDENTIFICATION</scope>
    <source>
        <strain evidence="2">KR3021</strain>
    </source>
</reference>
<evidence type="ECO:0000313" key="2">
    <source>
        <dbReference type="WBParaSite" id="RSKR_0000586600.1"/>
    </source>
</evidence>
<protein>
    <submittedName>
        <fullName evidence="2">EGF-like domain-containing protein</fullName>
    </submittedName>
</protein>
<dbReference type="WBParaSite" id="RSKR_0000586600.1">
    <property type="protein sequence ID" value="RSKR_0000586600.1"/>
    <property type="gene ID" value="RSKR_0000586600"/>
</dbReference>
<dbReference type="Proteomes" id="UP000095286">
    <property type="component" value="Unplaced"/>
</dbReference>
<sequence>MSVCVYGQRYKTHDDRMNLLVPISKYMEPCSSGEIYGIEDGHLEQCEYWKHEAGFRNPEDEIYEKAKCSKLRIHGKYENGSCNCKPKWRGPMCEVYSGCDAGFTLYKGACIPSQCHNGGVLSIGGVHIECACEGPYSGRWCESLACWRKAQAQEFDRRWRNDKTNCSCGNNYEGVNCDIITSCEKGTLREKRCECEAGYRGEVCHLKCPPGQETNKSVDDKMNPLISLAKFQKDCLSGEVYGIENGMLEQCSQFKKEVDFENEADLAYEKVKCSKLRIRGELQDGKCVCEKMWKGSMCHLYNGCTEGYTLVGKACAENICQNGGVLAIGDRKIECICQGPYEGRWCERLACWRQSDSPDIERRYRNSKDKCVCSDFYHGKECSEIVKCDHGTFIEGKCECQAGYRGEICHIKCPTGQETCSANNIKFGTSGVCIMIGGFLLYWLH</sequence>
<proteinExistence type="predicted"/>
<organism evidence="1 2">
    <name type="scientific">Rhabditophanes sp. KR3021</name>
    <dbReference type="NCBI Taxonomy" id="114890"/>
    <lineage>
        <taxon>Eukaryota</taxon>
        <taxon>Metazoa</taxon>
        <taxon>Ecdysozoa</taxon>
        <taxon>Nematoda</taxon>
        <taxon>Chromadorea</taxon>
        <taxon>Rhabditida</taxon>
        <taxon>Tylenchina</taxon>
        <taxon>Panagrolaimomorpha</taxon>
        <taxon>Strongyloidoidea</taxon>
        <taxon>Alloionematidae</taxon>
        <taxon>Rhabditophanes</taxon>
    </lineage>
</organism>
<accession>A0AC35TYR9</accession>